<dbReference type="Proteomes" id="UP000325787">
    <property type="component" value="Chromosome"/>
</dbReference>
<protein>
    <submittedName>
        <fullName evidence="1">Uncharacterized protein</fullName>
    </submittedName>
</protein>
<organism evidence="1 2">
    <name type="scientific">Saccharothrix syringae</name>
    <name type="common">Nocardiopsis syringae</name>
    <dbReference type="NCBI Taxonomy" id="103733"/>
    <lineage>
        <taxon>Bacteria</taxon>
        <taxon>Bacillati</taxon>
        <taxon>Actinomycetota</taxon>
        <taxon>Actinomycetes</taxon>
        <taxon>Pseudonocardiales</taxon>
        <taxon>Pseudonocardiaceae</taxon>
        <taxon>Saccharothrix</taxon>
    </lineage>
</organism>
<reference evidence="2" key="1">
    <citation type="journal article" date="2021" name="Curr. Microbiol.">
        <title>Complete genome of nocamycin-producing strain Saccharothrix syringae NRRL B-16468 reveals the biosynthetic potential for secondary metabolites.</title>
        <authorList>
            <person name="Mo X."/>
            <person name="Yang S."/>
        </authorList>
    </citation>
    <scope>NUCLEOTIDE SEQUENCE [LARGE SCALE GENOMIC DNA]</scope>
    <source>
        <strain evidence="2">ATCC 51364 / DSM 43886 / JCM 6844 / KCTC 9398 / NBRC 14523 / NRRL B-16468 / INA 2240</strain>
    </source>
</reference>
<evidence type="ECO:0000313" key="1">
    <source>
        <dbReference type="EMBL" id="QFZ18386.1"/>
    </source>
</evidence>
<accession>A0A5Q0GW84</accession>
<dbReference type="EMBL" id="CP034550">
    <property type="protein sequence ID" value="QFZ18386.1"/>
    <property type="molecule type" value="Genomic_DNA"/>
</dbReference>
<evidence type="ECO:0000313" key="2">
    <source>
        <dbReference type="Proteomes" id="UP000325787"/>
    </source>
</evidence>
<gene>
    <name evidence="1" type="ORF">EKG83_13625</name>
</gene>
<keyword evidence="2" id="KW-1185">Reference proteome</keyword>
<proteinExistence type="predicted"/>
<dbReference type="KEGG" id="ssyi:EKG83_13625"/>
<name>A0A5Q0GW84_SACSY</name>
<dbReference type="AlphaFoldDB" id="A0A5Q0GW84"/>
<sequence>MSGKQVDTRVLRAQAAAAGNALDRFAKARTELTELAKVLAGDHWGSSAEAAGLRDVLLSTLINRMAEVNQLTAAALKVRDGLLETADDEERTEEAVADLFRPGRIT</sequence>
<dbReference type="RefSeq" id="WP_033430860.1">
    <property type="nucleotide sequence ID" value="NZ_CP034550.1"/>
</dbReference>